<dbReference type="GO" id="GO:0016788">
    <property type="term" value="F:hydrolase activity, acting on ester bonds"/>
    <property type="evidence" value="ECO:0007669"/>
    <property type="project" value="TreeGrafter"/>
</dbReference>
<evidence type="ECO:0000256" key="1">
    <source>
        <dbReference type="ARBA" id="ARBA00005622"/>
    </source>
</evidence>
<proteinExistence type="inferred from homology"/>
<evidence type="ECO:0000313" key="4">
    <source>
        <dbReference type="Proteomes" id="UP000198901"/>
    </source>
</evidence>
<dbReference type="PROSITE" id="PS51257">
    <property type="entry name" value="PROKAR_LIPOPROTEIN"/>
    <property type="match status" value="1"/>
</dbReference>
<dbReference type="InterPro" id="IPR029058">
    <property type="entry name" value="AB_hydrolase_fold"/>
</dbReference>
<dbReference type="PANTHER" id="PTHR40841">
    <property type="entry name" value="SIDEROPHORE TRIACETYLFUSARININE C ESTERASE"/>
    <property type="match status" value="1"/>
</dbReference>
<dbReference type="InterPro" id="IPR000801">
    <property type="entry name" value="Esterase-like"/>
</dbReference>
<dbReference type="Gene3D" id="3.40.50.1820">
    <property type="entry name" value="alpha/beta hydrolase"/>
    <property type="match status" value="1"/>
</dbReference>
<protein>
    <recommendedName>
        <fullName evidence="5">Alpha/beta hydrolase</fullName>
    </recommendedName>
</protein>
<dbReference type="InterPro" id="IPR052558">
    <property type="entry name" value="Siderophore_Hydrolase_D"/>
</dbReference>
<comment type="similarity">
    <text evidence="1">Belongs to the esterase D family.</text>
</comment>
<dbReference type="Pfam" id="PF00756">
    <property type="entry name" value="Esterase"/>
    <property type="match status" value="1"/>
</dbReference>
<dbReference type="SUPFAM" id="SSF53474">
    <property type="entry name" value="alpha/beta-Hydrolases"/>
    <property type="match status" value="1"/>
</dbReference>
<dbReference type="Proteomes" id="UP000198901">
    <property type="component" value="Unassembled WGS sequence"/>
</dbReference>
<reference evidence="3 4" key="1">
    <citation type="submission" date="2016-10" db="EMBL/GenBank/DDBJ databases">
        <authorList>
            <person name="de Groot N.N."/>
        </authorList>
    </citation>
    <scope>NUCLEOTIDE SEQUENCE [LARGE SCALE GENOMIC DNA]</scope>
    <source>
        <strain evidence="3 4">DSM 21668</strain>
    </source>
</reference>
<gene>
    <name evidence="3" type="ORF">SAMN04488090_0700</name>
</gene>
<dbReference type="OrthoDB" id="9784036at2"/>
<evidence type="ECO:0008006" key="5">
    <source>
        <dbReference type="Google" id="ProtNLM"/>
    </source>
</evidence>
<sequence length="289" mass="32368">MTKLVSIVFLPFLLVACDVAKKTNTSQPSTSFESRVFFRSLSDTLSISVHLPENYAKQPEAHYPVVFLLDANLYFDIMASIVKKYSAVGLGPEVILVGVGYKDFAAMDSLRTRDYTYPVAIPEYEMSTSGGGLRFLSALTKEVIPYINSKYRTLPSRQILAGHSLAGYFTAFALLQQMSGAHSAFYGYIAASPSFHYNKYYLLDQFENVGVERSIPARVYFTFGGLEDNESQIDSSLLSQRVVSQRLLSRLGAKESGLIYKSEIFSNLDHMDTQLPTFIKGLQWTLKEE</sequence>
<dbReference type="EMBL" id="FNGS01000001">
    <property type="protein sequence ID" value="SDL31027.1"/>
    <property type="molecule type" value="Genomic_DNA"/>
</dbReference>
<keyword evidence="2" id="KW-0378">Hydrolase</keyword>
<organism evidence="3 4">
    <name type="scientific">Siphonobacter aquaeclarae</name>
    <dbReference type="NCBI Taxonomy" id="563176"/>
    <lineage>
        <taxon>Bacteria</taxon>
        <taxon>Pseudomonadati</taxon>
        <taxon>Bacteroidota</taxon>
        <taxon>Cytophagia</taxon>
        <taxon>Cytophagales</taxon>
        <taxon>Cytophagaceae</taxon>
        <taxon>Siphonobacter</taxon>
    </lineage>
</organism>
<evidence type="ECO:0000313" key="3">
    <source>
        <dbReference type="EMBL" id="SDL31027.1"/>
    </source>
</evidence>
<dbReference type="RefSeq" id="WP_093197727.1">
    <property type="nucleotide sequence ID" value="NZ_FNGS01000001.1"/>
</dbReference>
<dbReference type="AlphaFoldDB" id="A0A1G9J0J1"/>
<name>A0A1G9J0J1_9BACT</name>
<evidence type="ECO:0000256" key="2">
    <source>
        <dbReference type="ARBA" id="ARBA00022801"/>
    </source>
</evidence>
<dbReference type="PANTHER" id="PTHR40841:SF2">
    <property type="entry name" value="SIDEROPHORE-DEGRADING ESTERASE (EUROFUNG)"/>
    <property type="match status" value="1"/>
</dbReference>
<keyword evidence="4" id="KW-1185">Reference proteome</keyword>
<accession>A0A1G9J0J1</accession>